<protein>
    <submittedName>
        <fullName evidence="2">WW-domain-binding protein</fullName>
    </submittedName>
</protein>
<dbReference type="VEuPathDB" id="FungiDB:PDIP_34110"/>
<feature type="compositionally biased region" description="Polar residues" evidence="1">
    <location>
        <begin position="213"/>
        <end position="232"/>
    </location>
</feature>
<dbReference type="Proteomes" id="UP000595662">
    <property type="component" value="Chromosome 4"/>
</dbReference>
<evidence type="ECO:0000313" key="3">
    <source>
        <dbReference type="Proteomes" id="UP000595662"/>
    </source>
</evidence>
<evidence type="ECO:0000256" key="1">
    <source>
        <dbReference type="SAM" id="MobiDB-lite"/>
    </source>
</evidence>
<dbReference type="PANTHER" id="PTHR31606:SF1">
    <property type="entry name" value="WW DOMAIN BINDING PROTEIN 2, ISOFORM E"/>
    <property type="match status" value="1"/>
</dbReference>
<dbReference type="PANTHER" id="PTHR31606">
    <property type="entry name" value="WW DOMAIN BINDING PROTEIN 2, ISOFORM E"/>
    <property type="match status" value="1"/>
</dbReference>
<evidence type="ECO:0000313" key="2">
    <source>
        <dbReference type="EMBL" id="QQK45851.1"/>
    </source>
</evidence>
<dbReference type="InterPro" id="IPR044852">
    <property type="entry name" value="WBP2-like"/>
</dbReference>
<name>A0A7T6XRE2_PENDI</name>
<organism evidence="2 3">
    <name type="scientific">Penicillium digitatum</name>
    <name type="common">Green mold</name>
    <dbReference type="NCBI Taxonomy" id="36651"/>
    <lineage>
        <taxon>Eukaryota</taxon>
        <taxon>Fungi</taxon>
        <taxon>Dikarya</taxon>
        <taxon>Ascomycota</taxon>
        <taxon>Pezizomycotina</taxon>
        <taxon>Eurotiomycetes</taxon>
        <taxon>Eurotiomycetidae</taxon>
        <taxon>Eurotiales</taxon>
        <taxon>Aspergillaceae</taxon>
        <taxon>Penicillium</taxon>
    </lineage>
</organism>
<proteinExistence type="predicted"/>
<dbReference type="GO" id="GO:0005634">
    <property type="term" value="C:nucleus"/>
    <property type="evidence" value="ECO:0007669"/>
    <property type="project" value="TreeGrafter"/>
</dbReference>
<dbReference type="SUPFAM" id="SSF50729">
    <property type="entry name" value="PH domain-like"/>
    <property type="match status" value="1"/>
</dbReference>
<dbReference type="GeneID" id="26231731"/>
<feature type="region of interest" description="Disordered" evidence="1">
    <location>
        <begin position="209"/>
        <end position="266"/>
    </location>
</feature>
<sequence length="266" mass="29225">MQLFQVLSNEIGLDAIAKSIEADKNSVTCAWNDLAFMSLNWVMLDDQDGFVRLPNERLIYSSPPRTSVSLTPPSRYKGAEKLSIQSSAGCIHLTNQRVIYLPASKSNDLQSFSSPLLNVRDSHVSAPFFGPNVWTALVQPVSGGGISPSLPAVQLKVTFKEGGAFDFHTNFERIKERLEQAVENTSESTRGQQNVDLSAVHLEELPAYEAPPNASQSARPSQTPEEPQSSRASDAGFEPAEPPPCYEEVQSQSVAHELEERLRRAI</sequence>
<dbReference type="EMBL" id="CP060777">
    <property type="protein sequence ID" value="QQK45851.1"/>
    <property type="molecule type" value="Genomic_DNA"/>
</dbReference>
<dbReference type="AlphaFoldDB" id="A0A7T6XRE2"/>
<dbReference type="GO" id="GO:0003713">
    <property type="term" value="F:transcription coactivator activity"/>
    <property type="evidence" value="ECO:0007669"/>
    <property type="project" value="InterPro"/>
</dbReference>
<dbReference type="KEGG" id="pdp:PDIP_34110"/>
<gene>
    <name evidence="2" type="ORF">Pdw03_0749</name>
</gene>
<dbReference type="RefSeq" id="XP_014536015.2">
    <property type="nucleotide sequence ID" value="XM_014680529.2"/>
</dbReference>
<dbReference type="CDD" id="cd13214">
    <property type="entry name" value="PH-GRAM_WBP2"/>
    <property type="match status" value="1"/>
</dbReference>
<feature type="compositionally biased region" description="Basic and acidic residues" evidence="1">
    <location>
        <begin position="256"/>
        <end position="266"/>
    </location>
</feature>
<reference evidence="2 3" key="1">
    <citation type="submission" date="2020-08" db="EMBL/GenBank/DDBJ databases">
        <title>The completed genome sequence of the pathogenic ascomycete fungus Penicillium digitatum.</title>
        <authorList>
            <person name="Wang M."/>
        </authorList>
    </citation>
    <scope>NUCLEOTIDE SEQUENCE [LARGE SCALE GENOMIC DNA]</scope>
    <source>
        <strain evidence="2 3">PdW03</strain>
    </source>
</reference>
<dbReference type="GO" id="GO:0031490">
    <property type="term" value="F:chromatin DNA binding"/>
    <property type="evidence" value="ECO:0007669"/>
    <property type="project" value="TreeGrafter"/>
</dbReference>
<accession>A0A7T6XRE2</accession>